<dbReference type="Proteomes" id="UP001176941">
    <property type="component" value="Unassembled WGS sequence"/>
</dbReference>
<keyword evidence="2" id="KW-1185">Reference proteome</keyword>
<proteinExistence type="predicted"/>
<name>A0ABN8XN55_RANTA</name>
<evidence type="ECO:0000313" key="1">
    <source>
        <dbReference type="EMBL" id="CAI9149712.1"/>
    </source>
</evidence>
<accession>A0ABN8XN55</accession>
<organism evidence="1 2">
    <name type="scientific">Rangifer tarandus platyrhynchus</name>
    <name type="common">Svalbard reindeer</name>
    <dbReference type="NCBI Taxonomy" id="3082113"/>
    <lineage>
        <taxon>Eukaryota</taxon>
        <taxon>Metazoa</taxon>
        <taxon>Chordata</taxon>
        <taxon>Craniata</taxon>
        <taxon>Vertebrata</taxon>
        <taxon>Euteleostomi</taxon>
        <taxon>Mammalia</taxon>
        <taxon>Eutheria</taxon>
        <taxon>Laurasiatheria</taxon>
        <taxon>Artiodactyla</taxon>
        <taxon>Ruminantia</taxon>
        <taxon>Pecora</taxon>
        <taxon>Cervidae</taxon>
        <taxon>Odocoileinae</taxon>
        <taxon>Rangifer</taxon>
    </lineage>
</organism>
<comment type="caution">
    <text evidence="1">The sequence shown here is derived from an EMBL/GenBank/DDBJ whole genome shotgun (WGS) entry which is preliminary data.</text>
</comment>
<reference evidence="1" key="1">
    <citation type="submission" date="2023-04" db="EMBL/GenBank/DDBJ databases">
        <authorList>
            <consortium name="ELIXIR-Norway"/>
        </authorList>
    </citation>
    <scope>NUCLEOTIDE SEQUENCE [LARGE SCALE GENOMIC DNA]</scope>
</reference>
<gene>
    <name evidence="1" type="ORF">MRATA1EN1_LOCUS31330</name>
</gene>
<evidence type="ECO:0000313" key="2">
    <source>
        <dbReference type="Proteomes" id="UP001176941"/>
    </source>
</evidence>
<sequence>MAGQPHLDWSVCLQATPQFFGGASAQRAACLCRGPGSHSEQRHLSPGCGGCVRLPALVTWSPIGQRGSPPRGPPHNTLVTCPVLGVGAVSQLLQGPRPRSSEMFLGAGIVQELVKITDSRTGHLGPRSERLRVTHESWPFPLAVLWLSQLGISCTPGCTASVLSPMLEKLKMLSVPGSECFITLHGSTPKGHLGSPLVAWQLASAPLGKEGDRALKASGDL</sequence>
<protein>
    <submittedName>
        <fullName evidence="1">Uncharacterized protein</fullName>
    </submittedName>
</protein>
<dbReference type="EMBL" id="CATKSN020000540">
    <property type="protein sequence ID" value="CAI9149712.1"/>
    <property type="molecule type" value="Genomic_DNA"/>
</dbReference>